<dbReference type="PANTHER" id="PTHR36934">
    <property type="entry name" value="BLR0278 PROTEIN"/>
    <property type="match status" value="1"/>
</dbReference>
<dbReference type="SUPFAM" id="SSF54637">
    <property type="entry name" value="Thioesterase/thiol ester dehydrase-isomerase"/>
    <property type="match status" value="1"/>
</dbReference>
<reference evidence="3 4" key="1">
    <citation type="submission" date="2021-01" db="EMBL/GenBank/DDBJ databases">
        <title>Whole genome shotgun sequence of Plantactinospora endophytica NBRC 110450.</title>
        <authorList>
            <person name="Komaki H."/>
            <person name="Tamura T."/>
        </authorList>
    </citation>
    <scope>NUCLEOTIDE SEQUENCE [LARGE SCALE GENOMIC DNA]</scope>
    <source>
        <strain evidence="3 4">NBRC 110450</strain>
    </source>
</reference>
<dbReference type="InterPro" id="IPR025540">
    <property type="entry name" value="FlK"/>
</dbReference>
<dbReference type="EMBL" id="BONW01000049">
    <property type="protein sequence ID" value="GIG92910.1"/>
    <property type="molecule type" value="Genomic_DNA"/>
</dbReference>
<organism evidence="3 4">
    <name type="scientific">Plantactinospora endophytica</name>
    <dbReference type="NCBI Taxonomy" id="673535"/>
    <lineage>
        <taxon>Bacteria</taxon>
        <taxon>Bacillati</taxon>
        <taxon>Actinomycetota</taxon>
        <taxon>Actinomycetes</taxon>
        <taxon>Micromonosporales</taxon>
        <taxon>Micromonosporaceae</taxon>
        <taxon>Plantactinospora</taxon>
    </lineage>
</organism>
<dbReference type="Gene3D" id="3.10.129.10">
    <property type="entry name" value="Hotdog Thioesterase"/>
    <property type="match status" value="1"/>
</dbReference>
<name>A0ABQ4EDW4_9ACTN</name>
<sequence length="191" mass="19878">MSSRVGDSGRPNIYALLMDQEHPAEQAPESASDESTQPQVSAAAPESRAAAAESRAAAPEPQSVFPPGLTARVELTVTDVDTAQAVGSGDVPVLGTPRVLALAEAATVAATASRLPAGMTTVGMRVELDHRVPTPVGRTAVAQARLAKVDGRRLLFEVAVTEGATTVAEGRVERVLVDRHRFVERAQQGPA</sequence>
<dbReference type="InterPro" id="IPR054485">
    <property type="entry name" value="FlK-like_dom"/>
</dbReference>
<dbReference type="PANTHER" id="PTHR36934:SF1">
    <property type="entry name" value="THIOESTERASE DOMAIN-CONTAINING PROTEIN"/>
    <property type="match status" value="1"/>
</dbReference>
<feature type="domain" description="Fluoroacetyl-CoA-specific thioesterase-like" evidence="2">
    <location>
        <begin position="77"/>
        <end position="179"/>
    </location>
</feature>
<evidence type="ECO:0000313" key="3">
    <source>
        <dbReference type="EMBL" id="GIG92910.1"/>
    </source>
</evidence>
<comment type="caution">
    <text evidence="3">The sequence shown here is derived from an EMBL/GenBank/DDBJ whole genome shotgun (WGS) entry which is preliminary data.</text>
</comment>
<protein>
    <recommendedName>
        <fullName evidence="2">Fluoroacetyl-CoA-specific thioesterase-like domain-containing protein</fullName>
    </recommendedName>
</protein>
<feature type="region of interest" description="Disordered" evidence="1">
    <location>
        <begin position="1"/>
        <end position="67"/>
    </location>
</feature>
<accession>A0ABQ4EDW4</accession>
<dbReference type="Pfam" id="PF22636">
    <property type="entry name" value="FlK"/>
    <property type="match status" value="1"/>
</dbReference>
<evidence type="ECO:0000259" key="2">
    <source>
        <dbReference type="Pfam" id="PF22636"/>
    </source>
</evidence>
<evidence type="ECO:0000313" key="4">
    <source>
        <dbReference type="Proteomes" id="UP000646749"/>
    </source>
</evidence>
<evidence type="ECO:0000256" key="1">
    <source>
        <dbReference type="SAM" id="MobiDB-lite"/>
    </source>
</evidence>
<dbReference type="Proteomes" id="UP000646749">
    <property type="component" value="Unassembled WGS sequence"/>
</dbReference>
<feature type="compositionally biased region" description="Low complexity" evidence="1">
    <location>
        <begin position="41"/>
        <end position="61"/>
    </location>
</feature>
<proteinExistence type="predicted"/>
<keyword evidence="4" id="KW-1185">Reference proteome</keyword>
<gene>
    <name evidence="3" type="ORF">Pen02_78460</name>
</gene>
<dbReference type="InterPro" id="IPR029069">
    <property type="entry name" value="HotDog_dom_sf"/>
</dbReference>